<keyword evidence="2" id="KW-1185">Reference proteome</keyword>
<accession>A0A1B1UIF8</accession>
<protein>
    <submittedName>
        <fullName evidence="1">Uncharacterized protein</fullName>
    </submittedName>
</protein>
<organism evidence="1 2">
    <name type="scientific">Bradyrhizobium icense</name>
    <dbReference type="NCBI Taxonomy" id="1274631"/>
    <lineage>
        <taxon>Bacteria</taxon>
        <taxon>Pseudomonadati</taxon>
        <taxon>Pseudomonadota</taxon>
        <taxon>Alphaproteobacteria</taxon>
        <taxon>Hyphomicrobiales</taxon>
        <taxon>Nitrobacteraceae</taxon>
        <taxon>Bradyrhizobium</taxon>
    </lineage>
</organism>
<dbReference type="Proteomes" id="UP000092839">
    <property type="component" value="Chromosome"/>
</dbReference>
<reference evidence="1 2" key="1">
    <citation type="submission" date="2016-07" db="EMBL/GenBank/DDBJ databases">
        <title>Complete genome sequence of Bradyrhizobium icense LMTR 13T, a potential inoculant strain isolated from lima bean (Phaseolus lunatus) in Peru.</title>
        <authorList>
            <person name="Ormeno-Orrillo E."/>
            <person name="Duran D."/>
            <person name="Rogel M.A."/>
            <person name="Rey L."/>
            <person name="Imperial J."/>
            <person name="Ruiz-Argueso T."/>
            <person name="Martinez-Romero E."/>
        </authorList>
    </citation>
    <scope>NUCLEOTIDE SEQUENCE [LARGE SCALE GENOMIC DNA]</scope>
    <source>
        <strain evidence="1 2">LMTR 13</strain>
    </source>
</reference>
<name>A0A1B1UIF8_9BRAD</name>
<dbReference type="EMBL" id="CP016428">
    <property type="protein sequence ID" value="ANW02517.1"/>
    <property type="molecule type" value="Genomic_DNA"/>
</dbReference>
<dbReference type="STRING" id="1274631.LMTR13_22450"/>
<sequence length="74" mass="8048">MRYGMIKLDQRTVANMDAVLEEVCGGLPHGGDHETRKHIASQVIKAARRGNDTLEGLKSVAQRALQELSSCQSA</sequence>
<evidence type="ECO:0000313" key="1">
    <source>
        <dbReference type="EMBL" id="ANW02517.1"/>
    </source>
</evidence>
<evidence type="ECO:0000313" key="2">
    <source>
        <dbReference type="Proteomes" id="UP000092839"/>
    </source>
</evidence>
<dbReference type="KEGG" id="bic:LMTR13_22450"/>
<proteinExistence type="predicted"/>
<dbReference type="AlphaFoldDB" id="A0A1B1UIF8"/>
<gene>
    <name evidence="1" type="ORF">LMTR13_22450</name>
</gene>
<dbReference type="OrthoDB" id="8254079at2"/>